<organism evidence="8 9">
    <name type="scientific">Aneurinibacillus soli</name>
    <dbReference type="NCBI Taxonomy" id="1500254"/>
    <lineage>
        <taxon>Bacteria</taxon>
        <taxon>Bacillati</taxon>
        <taxon>Bacillota</taxon>
        <taxon>Bacilli</taxon>
        <taxon>Bacillales</taxon>
        <taxon>Paenibacillaceae</taxon>
        <taxon>Aneurinibacillus group</taxon>
        <taxon>Aneurinibacillus</taxon>
    </lineage>
</organism>
<evidence type="ECO:0000256" key="4">
    <source>
        <dbReference type="ARBA" id="ARBA00023125"/>
    </source>
</evidence>
<dbReference type="AlphaFoldDB" id="A0A0U5BJQ8"/>
<reference evidence="8 9" key="1">
    <citation type="submission" date="2015-12" db="EMBL/GenBank/DDBJ databases">
        <title>Genome sequence of Aneurinibacillus soli.</title>
        <authorList>
            <person name="Lee J.S."/>
            <person name="Lee K.C."/>
            <person name="Kim K.K."/>
            <person name="Lee B.W."/>
        </authorList>
    </citation>
    <scope>NUCLEOTIDE SEQUENCE [LARGE SCALE GENOMIC DNA]</scope>
    <source>
        <strain evidence="8 9">CB4</strain>
    </source>
</reference>
<comment type="similarity">
    <text evidence="2">In the N-terminal section; belongs to the transposase 2 family.</text>
</comment>
<protein>
    <submittedName>
        <fullName evidence="8">Putative transposase</fullName>
    </submittedName>
</protein>
<comment type="similarity">
    <text evidence="1">In the C-terminal section; belongs to the transposase 35 family.</text>
</comment>
<gene>
    <name evidence="8" type="ORF">CB4_02604</name>
</gene>
<evidence type="ECO:0000313" key="9">
    <source>
        <dbReference type="Proteomes" id="UP000217696"/>
    </source>
</evidence>
<dbReference type="PANTHER" id="PTHR30405:SF11">
    <property type="entry name" value="RNA-GUIDED DNA ENDONUCLEASE RV2885C-RELATED"/>
    <property type="match status" value="1"/>
</dbReference>
<evidence type="ECO:0000256" key="3">
    <source>
        <dbReference type="ARBA" id="ARBA00022578"/>
    </source>
</evidence>
<dbReference type="Pfam" id="PF01385">
    <property type="entry name" value="OrfB_IS605"/>
    <property type="match status" value="1"/>
</dbReference>
<evidence type="ECO:0000256" key="5">
    <source>
        <dbReference type="ARBA" id="ARBA00023172"/>
    </source>
</evidence>
<dbReference type="GO" id="GO:0006310">
    <property type="term" value="P:DNA recombination"/>
    <property type="evidence" value="ECO:0007669"/>
    <property type="project" value="UniProtKB-KW"/>
</dbReference>
<evidence type="ECO:0000256" key="1">
    <source>
        <dbReference type="ARBA" id="ARBA00008761"/>
    </source>
</evidence>
<evidence type="ECO:0000259" key="7">
    <source>
        <dbReference type="Pfam" id="PF07282"/>
    </source>
</evidence>
<proteinExistence type="inferred from homology"/>
<keyword evidence="9" id="KW-1185">Reference proteome</keyword>
<accession>A0A0U5BJQ8</accession>
<feature type="domain" description="Cas12f1-like TNB" evidence="7">
    <location>
        <begin position="306"/>
        <end position="368"/>
    </location>
</feature>
<dbReference type="InterPro" id="IPR010095">
    <property type="entry name" value="Cas12f1-like_TNB"/>
</dbReference>
<keyword evidence="3" id="KW-0815">Transposition</keyword>
<dbReference type="InterPro" id="IPR051399">
    <property type="entry name" value="RNA-guided_DNA_endo/Transpos"/>
</dbReference>
<dbReference type="NCBIfam" id="TIGR01766">
    <property type="entry name" value="IS200/IS605 family accessory protein TnpB-like domain"/>
    <property type="match status" value="1"/>
</dbReference>
<dbReference type="GO" id="GO:0032196">
    <property type="term" value="P:transposition"/>
    <property type="evidence" value="ECO:0007669"/>
    <property type="project" value="UniProtKB-KW"/>
</dbReference>
<dbReference type="Pfam" id="PF07282">
    <property type="entry name" value="Cas12f1-like_TNB"/>
    <property type="match status" value="1"/>
</dbReference>
<sequence>MIRAKKVYVRTSKADEDRLFACNRESARVWNECLQLAKNCYLKYQKWISKSELQKQTKGKFHLHSQSIQAVCHKYLFARDSAHQTIKKGHTTTRYPYKKKNHYNTKWAKDGFKIDPTGKIELSMGNHNGKREKPIVVYASNLPQGTIKEIELCYDNGLYLAVSFEDGQKNKEYQSGQAVGVDLGEIHTLAAFCEKGQALIVTGRKIRSLHRLRNKKLAEIQRLQSKCKKGSRQWKKYGRAKQYVLSKSGKQLQDALHKATHNFVEWCIKQSVSDVYIGNPEGVQRNTRKKKKTNRKQAQKLSNWSFGQVKEYLKYKVAQEGINMHEVNEAYTSQTCPVCKKKKKVSSRNYACACGYQEHRDVHGARNILSKAVHGDIRHFDVPTKQKYLRIA</sequence>
<feature type="domain" description="Probable transposase IS891/IS1136/IS1341" evidence="6">
    <location>
        <begin position="168"/>
        <end position="283"/>
    </location>
</feature>
<evidence type="ECO:0000259" key="6">
    <source>
        <dbReference type="Pfam" id="PF01385"/>
    </source>
</evidence>
<evidence type="ECO:0000256" key="2">
    <source>
        <dbReference type="ARBA" id="ARBA00011044"/>
    </source>
</evidence>
<dbReference type="RefSeq" id="WP_096466185.1">
    <property type="nucleotide sequence ID" value="NZ_AP017312.1"/>
</dbReference>
<dbReference type="Proteomes" id="UP000217696">
    <property type="component" value="Chromosome"/>
</dbReference>
<dbReference type="GO" id="GO:0003677">
    <property type="term" value="F:DNA binding"/>
    <property type="evidence" value="ECO:0007669"/>
    <property type="project" value="UniProtKB-KW"/>
</dbReference>
<dbReference type="EMBL" id="AP017312">
    <property type="protein sequence ID" value="BAU28430.1"/>
    <property type="molecule type" value="Genomic_DNA"/>
</dbReference>
<dbReference type="KEGG" id="asoc:CB4_02604"/>
<dbReference type="PANTHER" id="PTHR30405">
    <property type="entry name" value="TRANSPOSASE"/>
    <property type="match status" value="1"/>
</dbReference>
<name>A0A0U5BJQ8_9BACL</name>
<dbReference type="NCBIfam" id="NF040570">
    <property type="entry name" value="guided_TnpB"/>
    <property type="match status" value="1"/>
</dbReference>
<evidence type="ECO:0000313" key="8">
    <source>
        <dbReference type="EMBL" id="BAU28430.1"/>
    </source>
</evidence>
<dbReference type="OrthoDB" id="4278026at2"/>
<keyword evidence="4" id="KW-0238">DNA-binding</keyword>
<dbReference type="InterPro" id="IPR001959">
    <property type="entry name" value="Transposase"/>
</dbReference>
<keyword evidence="5" id="KW-0233">DNA recombination</keyword>